<gene>
    <name evidence="2" type="ORF">GCM10010470_00410</name>
</gene>
<feature type="region of interest" description="Disordered" evidence="1">
    <location>
        <begin position="43"/>
        <end position="64"/>
    </location>
</feature>
<protein>
    <submittedName>
        <fullName evidence="2">Uncharacterized protein</fullName>
    </submittedName>
</protein>
<evidence type="ECO:0000256" key="1">
    <source>
        <dbReference type="SAM" id="MobiDB-lite"/>
    </source>
</evidence>
<organism evidence="2 3">
    <name type="scientific">Saccharopolyspora taberi</name>
    <dbReference type="NCBI Taxonomy" id="60895"/>
    <lineage>
        <taxon>Bacteria</taxon>
        <taxon>Bacillati</taxon>
        <taxon>Actinomycetota</taxon>
        <taxon>Actinomycetes</taxon>
        <taxon>Pseudonocardiales</taxon>
        <taxon>Pseudonocardiaceae</taxon>
        <taxon>Saccharopolyspora</taxon>
    </lineage>
</organism>
<comment type="caution">
    <text evidence="2">The sequence shown here is derived from an EMBL/GenBank/DDBJ whole genome shotgun (WGS) entry which is preliminary data.</text>
</comment>
<keyword evidence="3" id="KW-1185">Reference proteome</keyword>
<dbReference type="EMBL" id="BAAAUX010000001">
    <property type="protein sequence ID" value="GAA2772819.1"/>
    <property type="molecule type" value="Genomic_DNA"/>
</dbReference>
<name>A0ABN3UZS3_9PSEU</name>
<reference evidence="2 3" key="1">
    <citation type="journal article" date="2019" name="Int. J. Syst. Evol. Microbiol.">
        <title>The Global Catalogue of Microorganisms (GCM) 10K type strain sequencing project: providing services to taxonomists for standard genome sequencing and annotation.</title>
        <authorList>
            <consortium name="The Broad Institute Genomics Platform"/>
            <consortium name="The Broad Institute Genome Sequencing Center for Infectious Disease"/>
            <person name="Wu L."/>
            <person name="Ma J."/>
        </authorList>
    </citation>
    <scope>NUCLEOTIDE SEQUENCE [LARGE SCALE GENOMIC DNA]</scope>
    <source>
        <strain evidence="2 3">JCM 9383</strain>
    </source>
</reference>
<dbReference type="Proteomes" id="UP001500979">
    <property type="component" value="Unassembled WGS sequence"/>
</dbReference>
<sequence>MARVSAPTPYTGTVVGVEFVDGTGETSDPAALAYFRRHDAYSIDGDEQPAAPASGPVEMPKPSARKSDWLDYAVSQGMSRDDAESLTRDDLARFFTDGEG</sequence>
<evidence type="ECO:0000313" key="3">
    <source>
        <dbReference type="Proteomes" id="UP001500979"/>
    </source>
</evidence>
<accession>A0ABN3UZS3</accession>
<evidence type="ECO:0000313" key="2">
    <source>
        <dbReference type="EMBL" id="GAA2772819.1"/>
    </source>
</evidence>
<proteinExistence type="predicted"/>